<dbReference type="RefSeq" id="WP_065675141.1">
    <property type="nucleotide sequence ID" value="NZ_AP025463.1"/>
</dbReference>
<protein>
    <submittedName>
        <fullName evidence="1">Uncharacterized protein</fullName>
    </submittedName>
</protein>
<dbReference type="Proteomes" id="UP000092819">
    <property type="component" value="Unassembled WGS sequence"/>
</dbReference>
<name>A0A1C3J826_9VIBR</name>
<evidence type="ECO:0000313" key="2">
    <source>
        <dbReference type="Proteomes" id="UP000092819"/>
    </source>
</evidence>
<organism evidence="1 2">
    <name type="scientific">Vibrio celticus</name>
    <dbReference type="NCBI Taxonomy" id="446372"/>
    <lineage>
        <taxon>Bacteria</taxon>
        <taxon>Pseudomonadati</taxon>
        <taxon>Pseudomonadota</taxon>
        <taxon>Gammaproteobacteria</taxon>
        <taxon>Vibrionales</taxon>
        <taxon>Vibrionaceae</taxon>
        <taxon>Vibrio</taxon>
    </lineage>
</organism>
<dbReference type="AlphaFoldDB" id="A0A1C3J826"/>
<proteinExistence type="predicted"/>
<keyword evidence="2" id="KW-1185">Reference proteome</keyword>
<gene>
    <name evidence="1" type="ORF">VCE7224_00020</name>
</gene>
<reference evidence="2" key="1">
    <citation type="submission" date="2016-06" db="EMBL/GenBank/DDBJ databases">
        <authorList>
            <person name="Rodrigo-Torres L."/>
            <person name="Arahal D.R."/>
        </authorList>
    </citation>
    <scope>NUCLEOTIDE SEQUENCE [LARGE SCALE GENOMIC DNA]</scope>
    <source>
        <strain evidence="2">CECT 7224</strain>
    </source>
</reference>
<accession>A0A1C3J826</accession>
<dbReference type="EMBL" id="FLQZ01000001">
    <property type="protein sequence ID" value="SBT11304.1"/>
    <property type="molecule type" value="Genomic_DNA"/>
</dbReference>
<evidence type="ECO:0000313" key="1">
    <source>
        <dbReference type="EMBL" id="SBT11304.1"/>
    </source>
</evidence>
<sequence length="159" mass="18528">MVQLKRMSMLLGFILIAYFFAWGKVYFLSKSYFEFAQQQEEQGNYVIALKGSNKLEIRNDEHYLGGYQQVIEAWDNVTLGITPAFYDDALLAPERLMPKLSDDELYQFIDLYVQLDSKYVPEVAEILLERAIASNDEELEAEMKEFLVQAFPDYVHSQL</sequence>